<comment type="caution">
    <text evidence="2">The sequence shown here is derived from an EMBL/GenBank/DDBJ whole genome shotgun (WGS) entry which is preliminary data.</text>
</comment>
<dbReference type="InterPro" id="IPR014721">
    <property type="entry name" value="Ribsml_uS5_D2-typ_fold_subgr"/>
</dbReference>
<sequence length="348" mass="36366">MFHRAMTLIVAAVLLAGFAVAGVFLHVPYLVASPGLALNTLGELDGEQVIQVEGRDSFEHDGELSMVTVQYAGGPGARVDLFTALSAWLSPSQAVLPEEAIFPPDRSVEEISQNQTLQMDDSQNDAIAAALTELGEEYRTIPIVAGITEGLPAEGVLELKDVIVAVDGQEVADSEATVSAVRERSPGDPVTLTVERDGERKDIELVTEESDDKDPVIGATIGNDIVFPFEVNISVGEVGGPSAGMMFALGIIDRLSPESLTGGSNVAGSGTIDIEGNVGGVSGVEQKMVSAKREGAEYFFVAADSCSQTFDSAATGEIEVVKVSTLGEAVDSLAIIRSGEGLNELPRC</sequence>
<dbReference type="InterPro" id="IPR036034">
    <property type="entry name" value="PDZ_sf"/>
</dbReference>
<dbReference type="GO" id="GO:0004176">
    <property type="term" value="F:ATP-dependent peptidase activity"/>
    <property type="evidence" value="ECO:0007669"/>
    <property type="project" value="InterPro"/>
</dbReference>
<dbReference type="AlphaFoldDB" id="A0A9W6UHL3"/>
<name>A0A9W6UHL3_9ACTN</name>
<dbReference type="Proteomes" id="UP001165092">
    <property type="component" value="Unassembled WGS sequence"/>
</dbReference>
<dbReference type="GO" id="GO:0004252">
    <property type="term" value="F:serine-type endopeptidase activity"/>
    <property type="evidence" value="ECO:0007669"/>
    <property type="project" value="InterPro"/>
</dbReference>
<evidence type="ECO:0000259" key="1">
    <source>
        <dbReference type="PROSITE" id="PS50106"/>
    </source>
</evidence>
<dbReference type="InterPro" id="IPR020568">
    <property type="entry name" value="Ribosomal_Su5_D2-typ_SF"/>
</dbReference>
<protein>
    <recommendedName>
        <fullName evidence="1">PDZ domain-containing protein</fullName>
    </recommendedName>
</protein>
<dbReference type="Pfam" id="PF05362">
    <property type="entry name" value="Lon_C"/>
    <property type="match status" value="1"/>
</dbReference>
<dbReference type="PROSITE" id="PS50106">
    <property type="entry name" value="PDZ"/>
    <property type="match status" value="1"/>
</dbReference>
<dbReference type="SUPFAM" id="SSF54211">
    <property type="entry name" value="Ribosomal protein S5 domain 2-like"/>
    <property type="match status" value="1"/>
</dbReference>
<dbReference type="InterPro" id="IPR008269">
    <property type="entry name" value="Lon_proteolytic"/>
</dbReference>
<dbReference type="Gene3D" id="2.30.42.10">
    <property type="match status" value="1"/>
</dbReference>
<dbReference type="SUPFAM" id="SSF50156">
    <property type="entry name" value="PDZ domain-like"/>
    <property type="match status" value="1"/>
</dbReference>
<dbReference type="InterPro" id="IPR001478">
    <property type="entry name" value="PDZ"/>
</dbReference>
<evidence type="ECO:0000313" key="2">
    <source>
        <dbReference type="EMBL" id="GLU46744.1"/>
    </source>
</evidence>
<evidence type="ECO:0000313" key="3">
    <source>
        <dbReference type="Proteomes" id="UP001165092"/>
    </source>
</evidence>
<reference evidence="2" key="1">
    <citation type="submission" date="2023-02" db="EMBL/GenBank/DDBJ databases">
        <title>Nocardiopsis ansamitocini NBRC 112285.</title>
        <authorList>
            <person name="Ichikawa N."/>
            <person name="Sato H."/>
            <person name="Tonouchi N."/>
        </authorList>
    </citation>
    <scope>NUCLEOTIDE SEQUENCE</scope>
    <source>
        <strain evidence="2">NBRC 112285</strain>
    </source>
</reference>
<keyword evidence="3" id="KW-1185">Reference proteome</keyword>
<accession>A0A9W6UHL3</accession>
<dbReference type="Pfam" id="PF13180">
    <property type="entry name" value="PDZ_2"/>
    <property type="match status" value="1"/>
</dbReference>
<gene>
    <name evidence="2" type="ORF">Nans01_10950</name>
</gene>
<feature type="domain" description="PDZ" evidence="1">
    <location>
        <begin position="116"/>
        <end position="198"/>
    </location>
</feature>
<dbReference type="EMBL" id="BSQG01000001">
    <property type="protein sequence ID" value="GLU46744.1"/>
    <property type="molecule type" value="Genomic_DNA"/>
</dbReference>
<dbReference type="GO" id="GO:0006508">
    <property type="term" value="P:proteolysis"/>
    <property type="evidence" value="ECO:0007669"/>
    <property type="project" value="InterPro"/>
</dbReference>
<dbReference type="Gene3D" id="3.30.230.10">
    <property type="match status" value="1"/>
</dbReference>
<organism evidence="2 3">
    <name type="scientific">Nocardiopsis ansamitocini</name>
    <dbReference type="NCBI Taxonomy" id="1670832"/>
    <lineage>
        <taxon>Bacteria</taxon>
        <taxon>Bacillati</taxon>
        <taxon>Actinomycetota</taxon>
        <taxon>Actinomycetes</taxon>
        <taxon>Streptosporangiales</taxon>
        <taxon>Nocardiopsidaceae</taxon>
        <taxon>Nocardiopsis</taxon>
    </lineage>
</organism>
<proteinExistence type="predicted"/>
<dbReference type="RefSeq" id="WP_285757565.1">
    <property type="nucleotide sequence ID" value="NZ_BSQG01000001.1"/>
</dbReference>